<organism evidence="2 3">
    <name type="scientific">Rotaria sordida</name>
    <dbReference type="NCBI Taxonomy" id="392033"/>
    <lineage>
        <taxon>Eukaryota</taxon>
        <taxon>Metazoa</taxon>
        <taxon>Spiralia</taxon>
        <taxon>Gnathifera</taxon>
        <taxon>Rotifera</taxon>
        <taxon>Eurotatoria</taxon>
        <taxon>Bdelloidea</taxon>
        <taxon>Philodinida</taxon>
        <taxon>Philodinidae</taxon>
        <taxon>Rotaria</taxon>
    </lineage>
</organism>
<sequence length="349" mass="39793">MTAIKTFASSISTSNRRFIYLIFAGVFGSFMIFIISGLTSSPPLVIFPLQINYRQRPECTCLRSELPLLSSPLTSKQNDSQAFLCSEYATQRGPHQRIIAISLFGPKENRIFQFNRSINFLHALIQDLNIRYSDGFILRIHHDNTINTADIICPIECKHPNVDFCNMTHKLYIPPKIWRFIPAGDPLVDVMMSRDLDSALTKREREAVDAWLASNKSFHTMRDHPMHGVPMLGGMWGFRPSLNRNLSRIIHDKIHNEKLIKRYGGRGDQGFLSSHIWPVAKASALAHDSFLCVHGFGHRADPFPTQRPSANETNCFIGCVRPCCGYGRMPFGQCPKRCRPKDHPEWIYC</sequence>
<dbReference type="Proteomes" id="UP000663874">
    <property type="component" value="Unassembled WGS sequence"/>
</dbReference>
<name>A0A818LQ68_9BILA</name>
<dbReference type="EMBL" id="CAJOBE010000131">
    <property type="protein sequence ID" value="CAF3576768.1"/>
    <property type="molecule type" value="Genomic_DNA"/>
</dbReference>
<evidence type="ECO:0000313" key="2">
    <source>
        <dbReference type="EMBL" id="CAF3576768.1"/>
    </source>
</evidence>
<comment type="caution">
    <text evidence="2">The sequence shown here is derived from an EMBL/GenBank/DDBJ whole genome shotgun (WGS) entry which is preliminary data.</text>
</comment>
<gene>
    <name evidence="2" type="ORF">FNK824_LOCUS2221</name>
</gene>
<keyword evidence="1" id="KW-1133">Transmembrane helix</keyword>
<evidence type="ECO:0000256" key="1">
    <source>
        <dbReference type="SAM" id="Phobius"/>
    </source>
</evidence>
<dbReference type="AlphaFoldDB" id="A0A818LQ68"/>
<keyword evidence="1" id="KW-0812">Transmembrane</keyword>
<keyword evidence="1" id="KW-0472">Membrane</keyword>
<reference evidence="2" key="1">
    <citation type="submission" date="2021-02" db="EMBL/GenBank/DDBJ databases">
        <authorList>
            <person name="Nowell W R."/>
        </authorList>
    </citation>
    <scope>NUCLEOTIDE SEQUENCE</scope>
</reference>
<proteinExistence type="predicted"/>
<feature type="transmembrane region" description="Helical" evidence="1">
    <location>
        <begin position="18"/>
        <end position="38"/>
    </location>
</feature>
<protein>
    <submittedName>
        <fullName evidence="2">Uncharacterized protein</fullName>
    </submittedName>
</protein>
<accession>A0A818LQ68</accession>
<evidence type="ECO:0000313" key="3">
    <source>
        <dbReference type="Proteomes" id="UP000663874"/>
    </source>
</evidence>